<reference evidence="2" key="2">
    <citation type="submission" date="2022-01" db="EMBL/GenBank/DDBJ databases">
        <authorList>
            <person name="Yamashiro T."/>
            <person name="Shiraishi A."/>
            <person name="Satake H."/>
            <person name="Nakayama K."/>
        </authorList>
    </citation>
    <scope>NUCLEOTIDE SEQUENCE</scope>
</reference>
<accession>A0ABQ5FVS2</accession>
<keyword evidence="3" id="KW-1185">Reference proteome</keyword>
<dbReference type="PANTHER" id="PTHR10492">
    <property type="match status" value="1"/>
</dbReference>
<evidence type="ECO:0000313" key="3">
    <source>
        <dbReference type="Proteomes" id="UP001151760"/>
    </source>
</evidence>
<sequence>MVTQWSSQKGCHIYIESKKDLRSETYFNLAKLAADPDSGVTIRGKKVVLPSSYTGSPRYMMQNYLDAMTICKNLRYPDLFITFTCNPNWPEIARFVAEKGLKYDDRPDIITRDKLTTAAHIDKYISVEIPDKDEDLELYQIVTDRMMHGPCGAERPSCPYTVNNKCTKKFHKQFNETTFIDESGYSIYKIRNDGCTIQKQRADLHNGYVVPYNPGLLRHYQSHINVEWCNQISSIKYLFKYIYKGLDRVIVIAKNEEVDEISDYYDCRYLSACEATWRIYVFNIHYRFPPVERLLFHLPNEQSVIFDKRDSLGYTLDKASVNETKFQAWMETNKTDTFAQKIFYVEFSKYYVRGATDWEDFKKFDDVVYPTFKDACYARGLLEDDKEYIDRLLEASH</sequence>
<organism evidence="2 3">
    <name type="scientific">Tanacetum coccineum</name>
    <dbReference type="NCBI Taxonomy" id="301880"/>
    <lineage>
        <taxon>Eukaryota</taxon>
        <taxon>Viridiplantae</taxon>
        <taxon>Streptophyta</taxon>
        <taxon>Embryophyta</taxon>
        <taxon>Tracheophyta</taxon>
        <taxon>Spermatophyta</taxon>
        <taxon>Magnoliopsida</taxon>
        <taxon>eudicotyledons</taxon>
        <taxon>Gunneridae</taxon>
        <taxon>Pentapetalae</taxon>
        <taxon>asterids</taxon>
        <taxon>campanulids</taxon>
        <taxon>Asterales</taxon>
        <taxon>Asteraceae</taxon>
        <taxon>Asteroideae</taxon>
        <taxon>Anthemideae</taxon>
        <taxon>Anthemidinae</taxon>
        <taxon>Tanacetum</taxon>
    </lineage>
</organism>
<name>A0ABQ5FVS2_9ASTR</name>
<gene>
    <name evidence="2" type="ORF">Tco_1018564</name>
</gene>
<dbReference type="Pfam" id="PF14214">
    <property type="entry name" value="Helitron_like_N"/>
    <property type="match status" value="1"/>
</dbReference>
<feature type="domain" description="Helitron helicase-like" evidence="1">
    <location>
        <begin position="12"/>
        <end position="112"/>
    </location>
</feature>
<dbReference type="Proteomes" id="UP001151760">
    <property type="component" value="Unassembled WGS sequence"/>
</dbReference>
<dbReference type="EMBL" id="BQNB010017775">
    <property type="protein sequence ID" value="GJT67084.1"/>
    <property type="molecule type" value="Genomic_DNA"/>
</dbReference>
<evidence type="ECO:0000313" key="2">
    <source>
        <dbReference type="EMBL" id="GJT67084.1"/>
    </source>
</evidence>
<dbReference type="PANTHER" id="PTHR10492:SF101">
    <property type="entry name" value="ATP-DEPENDENT DNA HELICASE"/>
    <property type="match status" value="1"/>
</dbReference>
<proteinExistence type="predicted"/>
<comment type="caution">
    <text evidence="2">The sequence shown here is derived from an EMBL/GenBank/DDBJ whole genome shotgun (WGS) entry which is preliminary data.</text>
</comment>
<reference evidence="2" key="1">
    <citation type="journal article" date="2022" name="Int. J. Mol. Sci.">
        <title>Draft Genome of Tanacetum Coccineum: Genomic Comparison of Closely Related Tanacetum-Family Plants.</title>
        <authorList>
            <person name="Yamashiro T."/>
            <person name="Shiraishi A."/>
            <person name="Nakayama K."/>
            <person name="Satake H."/>
        </authorList>
    </citation>
    <scope>NUCLEOTIDE SEQUENCE</scope>
</reference>
<dbReference type="InterPro" id="IPR025476">
    <property type="entry name" value="Helitron_helicase-like"/>
</dbReference>
<protein>
    <recommendedName>
        <fullName evidence="1">Helitron helicase-like domain-containing protein</fullName>
    </recommendedName>
</protein>
<evidence type="ECO:0000259" key="1">
    <source>
        <dbReference type="Pfam" id="PF14214"/>
    </source>
</evidence>